<feature type="compositionally biased region" description="Pro residues" evidence="2">
    <location>
        <begin position="1"/>
        <end position="56"/>
    </location>
</feature>
<evidence type="ECO:0000313" key="5">
    <source>
        <dbReference type="EMBL" id="GIC86796.1"/>
    </source>
</evidence>
<feature type="compositionally biased region" description="Low complexity" evidence="2">
    <location>
        <begin position="80"/>
        <end position="90"/>
    </location>
</feature>
<dbReference type="InterPro" id="IPR002838">
    <property type="entry name" value="AIM24"/>
</dbReference>
<reference evidence="3 6" key="2">
    <citation type="submission" date="2020-01" db="EMBL/GenBank/DDBJ databases">
        <title>Draft genome sequence of Aspergillus udagawae IFM 46972.</title>
        <authorList>
            <person name="Takahashi H."/>
            <person name="Yaguchi T."/>
        </authorList>
    </citation>
    <scope>NUCLEOTIDE SEQUENCE [LARGE SCALE GENOMIC DNA]</scope>
    <source>
        <strain evidence="3 6">IFM 46972</strain>
    </source>
</reference>
<evidence type="ECO:0000313" key="6">
    <source>
        <dbReference type="Proteomes" id="UP000465221"/>
    </source>
</evidence>
<organism evidence="3 6">
    <name type="scientific">Aspergillus udagawae</name>
    <dbReference type="NCBI Taxonomy" id="91492"/>
    <lineage>
        <taxon>Eukaryota</taxon>
        <taxon>Fungi</taxon>
        <taxon>Dikarya</taxon>
        <taxon>Ascomycota</taxon>
        <taxon>Pezizomycotina</taxon>
        <taxon>Eurotiomycetes</taxon>
        <taxon>Eurotiomycetidae</taxon>
        <taxon>Eurotiales</taxon>
        <taxon>Aspergillaceae</taxon>
        <taxon>Aspergillus</taxon>
        <taxon>Aspergillus subgen. Fumigati</taxon>
    </lineage>
</organism>
<feature type="region of interest" description="Disordered" evidence="2">
    <location>
        <begin position="1"/>
        <end position="98"/>
    </location>
</feature>
<dbReference type="Proteomes" id="UP000036893">
    <property type="component" value="Unassembled WGS sequence"/>
</dbReference>
<sequence length="340" mass="35583">MASSYPPPPTQEGHYPPPPNSGAFPPPPQPSPGFPPQNFSYPPPPKQPTPANPPPGEAHAAAYATNPYGQSSVSPPPQPLSHQPTPSQSSNMAVQAQPTSVGPAQFGQFVNSTTQDDVGTFNGGSYRISHRDSNSLLTLQLAVGCPIEAKPGAMIAMSHSVTLRGSVKFSLKKMFTGGEMSLSTYTGPGELLLAPSALGDIIVLRLSGSDPWKVGKDAFLAATSGISKDYQAQGLSKGVFSGEGLFVYKLSGVGLVWLQSFGAIIKKDIADGESYYVDNGHLVAWNCKYKMERVASGGIISNMSSGEGLACRFTGPGTVYMQTRNVTAFAAHIGAHTASN</sequence>
<dbReference type="PANTHER" id="PTHR43657">
    <property type="entry name" value="TRYPTOPHAN RNA-BINDING ATTENUATOR PROTEIN-LIKE PROTEIN"/>
    <property type="match status" value="1"/>
</dbReference>
<evidence type="ECO:0000313" key="3">
    <source>
        <dbReference type="EMBL" id="GFF51289.1"/>
    </source>
</evidence>
<proteinExistence type="inferred from homology"/>
<dbReference type="GO" id="GO:0005739">
    <property type="term" value="C:mitochondrion"/>
    <property type="evidence" value="ECO:0007669"/>
    <property type="project" value="UniProtKB-SubCell"/>
</dbReference>
<comment type="caution">
    <text evidence="3">The sequence shown here is derived from an EMBL/GenBank/DDBJ whole genome shotgun (WGS) entry which is preliminary data.</text>
</comment>
<reference evidence="5" key="1">
    <citation type="journal article" date="2015" name="Genome Announc.">
        <title>Draft Genome Sequence of the Pathogenic Filamentous Fungus Aspergillus udagawae Strain IFM 46973T.</title>
        <authorList>
            <person name="Kusuya Y."/>
            <person name="Takahashi-Nakaguchi A."/>
            <person name="Takahashi H."/>
            <person name="Yaguchi T."/>
        </authorList>
    </citation>
    <scope>NUCLEOTIDE SEQUENCE</scope>
    <source>
        <strain evidence="5">IFM 46973</strain>
    </source>
</reference>
<dbReference type="NCBIfam" id="TIGR00266">
    <property type="entry name" value="TIGR00266 family protein"/>
    <property type="match status" value="1"/>
</dbReference>
<dbReference type="Gene3D" id="3.60.160.10">
    <property type="entry name" value="Mitochondrial biogenesis AIM24"/>
    <property type="match status" value="1"/>
</dbReference>
<protein>
    <recommendedName>
        <fullName evidence="1">Altered inheritance of mitochondria protein 24, mitochondrial</fullName>
    </recommendedName>
</protein>
<gene>
    <name evidence="5" type="ORF">Aud_003171</name>
    <name evidence="3" type="ORF">IFM46972_09262</name>
    <name evidence="4" type="ORF">IFM53868_07673</name>
</gene>
<dbReference type="GeneID" id="66990647"/>
<evidence type="ECO:0000313" key="7">
    <source>
        <dbReference type="Proteomes" id="UP000465266"/>
    </source>
</evidence>
<dbReference type="InterPro" id="IPR036983">
    <property type="entry name" value="AIM24_sf"/>
</dbReference>
<accession>A0A8H3S4W0</accession>
<dbReference type="InterPro" id="IPR016031">
    <property type="entry name" value="Trp_RNA-bd_attenuator-like_dom"/>
</dbReference>
<reference evidence="5" key="4">
    <citation type="submission" date="2021-01" db="EMBL/GenBank/DDBJ databases">
        <title>Pan-genome distribution and transcriptional activeness of fungal secondary metabolism genes in Aspergillus section Fumigati.</title>
        <authorList>
            <person name="Takahashi H."/>
            <person name="Umemura M."/>
            <person name="Ninomiya A."/>
            <person name="Kusuya Y."/>
            <person name="Urayama S."/>
            <person name="Shimizu M."/>
            <person name="Watanabe A."/>
            <person name="Kamei K."/>
            <person name="Yaguchi T."/>
            <person name="Hagiwara D."/>
        </authorList>
    </citation>
    <scope>NUCLEOTIDE SEQUENCE</scope>
    <source>
        <strain evidence="5">IFM 46973</strain>
    </source>
</reference>
<keyword evidence="7" id="KW-1185">Reference proteome</keyword>
<comment type="similarity">
    <text evidence="1">Belongs to the AIM24 family.</text>
</comment>
<dbReference type="Proteomes" id="UP000465266">
    <property type="component" value="Unassembled WGS sequence"/>
</dbReference>
<reference evidence="4 7" key="3">
    <citation type="submission" date="2020-01" db="EMBL/GenBank/DDBJ databases">
        <title>Draft genome sequence of Aspergillus udagawae IFM 53868.</title>
        <authorList>
            <person name="Takahashi H."/>
            <person name="Yaguchi T."/>
        </authorList>
    </citation>
    <scope>NUCLEOTIDE SEQUENCE [LARGE SCALE GENOMIC DNA]</scope>
    <source>
        <strain evidence="4 7">IFM 53868</strain>
    </source>
</reference>
<dbReference type="EMBL" id="BLKC01000088">
    <property type="protein sequence ID" value="GFF51289.1"/>
    <property type="molecule type" value="Genomic_DNA"/>
</dbReference>
<dbReference type="SUPFAM" id="SSF51219">
    <property type="entry name" value="TRAP-like"/>
    <property type="match status" value="1"/>
</dbReference>
<dbReference type="Proteomes" id="UP000465221">
    <property type="component" value="Unassembled WGS sequence"/>
</dbReference>
<evidence type="ECO:0000256" key="2">
    <source>
        <dbReference type="SAM" id="MobiDB-lite"/>
    </source>
</evidence>
<keyword evidence="1" id="KW-0496">Mitochondrion</keyword>
<evidence type="ECO:0000256" key="1">
    <source>
        <dbReference type="RuleBase" id="RU363045"/>
    </source>
</evidence>
<comment type="subcellular location">
    <subcellularLocation>
        <location evidence="1">Mitochondrion</location>
    </subcellularLocation>
</comment>
<dbReference type="RefSeq" id="XP_043144062.1">
    <property type="nucleotide sequence ID" value="XM_043288127.1"/>
</dbReference>
<dbReference type="AlphaFoldDB" id="A0A8H3S4W0"/>
<dbReference type="EMBL" id="BLKG01000103">
    <property type="protein sequence ID" value="GFF94737.1"/>
    <property type="molecule type" value="Genomic_DNA"/>
</dbReference>
<name>A0A8H3S4W0_9EURO</name>
<dbReference type="Pfam" id="PF01987">
    <property type="entry name" value="AIM24"/>
    <property type="match status" value="1"/>
</dbReference>
<evidence type="ECO:0000313" key="4">
    <source>
        <dbReference type="EMBL" id="GFF94737.1"/>
    </source>
</evidence>
<dbReference type="EMBL" id="BBXM02000002">
    <property type="protein sequence ID" value="GIC86796.1"/>
    <property type="molecule type" value="Genomic_DNA"/>
</dbReference>
<dbReference type="PANTHER" id="PTHR43657:SF1">
    <property type="entry name" value="ALTERED INHERITANCE OF MITOCHONDRIA PROTEIN 24, MITOCHONDRIAL"/>
    <property type="match status" value="1"/>
</dbReference>